<dbReference type="Gene3D" id="3.40.120.10">
    <property type="entry name" value="Alpha-D-Glucose-1,6-Bisphosphate, subunit A, domain 3"/>
    <property type="match status" value="3"/>
</dbReference>
<dbReference type="SUPFAM" id="SSF53448">
    <property type="entry name" value="Nucleotide-diphospho-sugar transferases"/>
    <property type="match status" value="1"/>
</dbReference>
<dbReference type="InterPro" id="IPR029044">
    <property type="entry name" value="Nucleotide-diphossugar_trans"/>
</dbReference>
<keyword evidence="10" id="KW-1185">Reference proteome</keyword>
<evidence type="ECO:0000259" key="7">
    <source>
        <dbReference type="Pfam" id="PF02878"/>
    </source>
</evidence>
<evidence type="ECO:0000256" key="5">
    <source>
        <dbReference type="ARBA" id="ARBA00022917"/>
    </source>
</evidence>
<dbReference type="Pfam" id="PF02878">
    <property type="entry name" value="PGM_PMM_I"/>
    <property type="match status" value="1"/>
</dbReference>
<dbReference type="InterPro" id="IPR036900">
    <property type="entry name" value="A-D-PHexomutase_C_sf"/>
</dbReference>
<feature type="domain" description="Nucleotidyl transferase" evidence="6">
    <location>
        <begin position="2"/>
        <end position="231"/>
    </location>
</feature>
<dbReference type="Gene3D" id="2.160.10.10">
    <property type="entry name" value="Hexapeptide repeat proteins"/>
    <property type="match status" value="2"/>
</dbReference>
<sequence>MKAVIMAGGKGTRLRPLTSNTPKPMVPLLDRPVMEYTIELLKKHGIRDIAVTVQYLPEVIRNYFGDGSEFGVRLHYFEEDCPLGTAGSVKNAEEFLDETFIVISGDALTDFDLKKAIDFHHDKKAAATLVLTHVESPLEFGVVMTDEHGEIIRFLEKPCWGEVFSDTVNTGIYVLDPEIFQYFDRGQEFDFSKDLFPLLMQHHRPLYGYVAEGYWSDIGNLSQYRQAQFDMLDGKVEVTIHGVEVAPKVWAGDNAVIDHGASLTGPAYIGSGCIIEEDAQVNEYTVVGAGSRIIRSVSLERSVLWKNNYIERRAEVKGATLCNNVVLRSGAKIDEEAVVGDGSQIGMKSFVQAGIKIYPGKIIEDHTSVKCSIIVGERVSRNLFGQLGVKGTCGIDMTTNFTNKLAMAFGTTQLIGTTIGVGHDASPFAAMLAESFVAGLHASGIHTYDYGAVTTPVSRLATCHMDCAGGIHIRMLPSEDDEQLVIEFMDESGLPISKAMERKIENAYHQDDFRLIKLCQVGRTRDCQNVRILYREQLLQLVEGNMQGYTVVLEYDYLNLHQIMPELLESLGCRVIQLNRMTSTPSELARWVQATGADLGIRLDGNGQLTVLVTNEGEVVCAEILSVLQLMIQIQSSDAMALHVAVNAPNIAEILAAQYNKQVIRTKADPRSIMEGCQDHGFHVYWDGLYTLTHIMQIMAKKQMSLAELIGMIPDFTLLTKKVACPWNDKGRVMRFLMEQTKGQQVELIDGIKIIQDEGWTLILPDSDEPVFKVFAGSVNQQVAEQLAATYTKMIIECRG</sequence>
<dbReference type="EMBL" id="BMGR01000002">
    <property type="protein sequence ID" value="GGF93053.1"/>
    <property type="molecule type" value="Genomic_DNA"/>
</dbReference>
<feature type="domain" description="EIF2B subunit epsilon/gamma LbH" evidence="8">
    <location>
        <begin position="249"/>
        <end position="348"/>
    </location>
</feature>
<evidence type="ECO:0000313" key="9">
    <source>
        <dbReference type="EMBL" id="GGF93053.1"/>
    </source>
</evidence>
<dbReference type="SUPFAM" id="SSF51161">
    <property type="entry name" value="Trimeric LpxA-like enzymes"/>
    <property type="match status" value="1"/>
</dbReference>
<organism evidence="9 10">
    <name type="scientific">Paenibacillus abyssi</name>
    <dbReference type="NCBI Taxonomy" id="1340531"/>
    <lineage>
        <taxon>Bacteria</taxon>
        <taxon>Bacillati</taxon>
        <taxon>Bacillota</taxon>
        <taxon>Bacilli</taxon>
        <taxon>Bacillales</taxon>
        <taxon>Paenibacillaceae</taxon>
        <taxon>Paenibacillus</taxon>
    </lineage>
</organism>
<dbReference type="Proteomes" id="UP000644756">
    <property type="component" value="Unassembled WGS sequence"/>
</dbReference>
<comment type="caution">
    <text evidence="9">The sequence shown here is derived from an EMBL/GenBank/DDBJ whole genome shotgun (WGS) entry which is preliminary data.</text>
</comment>
<evidence type="ECO:0000256" key="2">
    <source>
        <dbReference type="ARBA" id="ARBA00010231"/>
    </source>
</evidence>
<dbReference type="GO" id="GO:0016868">
    <property type="term" value="F:intramolecular phosphotransferase activity"/>
    <property type="evidence" value="ECO:0007669"/>
    <property type="project" value="InterPro"/>
</dbReference>
<dbReference type="CDD" id="cd04181">
    <property type="entry name" value="NTP_transferase"/>
    <property type="match status" value="1"/>
</dbReference>
<dbReference type="InterPro" id="IPR016055">
    <property type="entry name" value="A-D-PHexomutase_a/b/a-I/II/III"/>
</dbReference>
<dbReference type="Pfam" id="PF25084">
    <property type="entry name" value="LbH_EIF2B"/>
    <property type="match status" value="1"/>
</dbReference>
<comment type="similarity">
    <text evidence="2">Belongs to the phosphohexose mutase family.</text>
</comment>
<dbReference type="GO" id="GO:0005975">
    <property type="term" value="P:carbohydrate metabolic process"/>
    <property type="evidence" value="ECO:0007669"/>
    <property type="project" value="InterPro"/>
</dbReference>
<dbReference type="Gene3D" id="3.30.310.50">
    <property type="entry name" value="Alpha-D-phosphohexomutase, C-terminal domain"/>
    <property type="match status" value="1"/>
</dbReference>
<evidence type="ECO:0000259" key="6">
    <source>
        <dbReference type="Pfam" id="PF00483"/>
    </source>
</evidence>
<dbReference type="InterPro" id="IPR005835">
    <property type="entry name" value="NTP_transferase_dom"/>
</dbReference>
<evidence type="ECO:0000259" key="8">
    <source>
        <dbReference type="Pfam" id="PF25084"/>
    </source>
</evidence>
<comment type="subcellular location">
    <subcellularLocation>
        <location evidence="1">Cytoplasm</location>
        <location evidence="1">Cytosol</location>
    </subcellularLocation>
</comment>
<dbReference type="InterPro" id="IPR056764">
    <property type="entry name" value="LbH_EIF2B3/5"/>
</dbReference>
<reference evidence="9" key="2">
    <citation type="submission" date="2020-09" db="EMBL/GenBank/DDBJ databases">
        <authorList>
            <person name="Sun Q."/>
            <person name="Zhou Y."/>
        </authorList>
    </citation>
    <scope>NUCLEOTIDE SEQUENCE</scope>
    <source>
        <strain evidence="9">CGMCC 1.12987</strain>
    </source>
</reference>
<evidence type="ECO:0000256" key="1">
    <source>
        <dbReference type="ARBA" id="ARBA00004514"/>
    </source>
</evidence>
<evidence type="ECO:0000313" key="10">
    <source>
        <dbReference type="Proteomes" id="UP000644756"/>
    </source>
</evidence>
<evidence type="ECO:0000256" key="3">
    <source>
        <dbReference type="ARBA" id="ARBA00022490"/>
    </source>
</evidence>
<dbReference type="InterPro" id="IPR011004">
    <property type="entry name" value="Trimer_LpxA-like_sf"/>
</dbReference>
<dbReference type="InterPro" id="IPR005844">
    <property type="entry name" value="A-D-PHexomutase_a/b/a-I"/>
</dbReference>
<dbReference type="RefSeq" id="WP_188529230.1">
    <property type="nucleotide sequence ID" value="NZ_BMGR01000002.1"/>
</dbReference>
<reference evidence="9" key="1">
    <citation type="journal article" date="2014" name="Int. J. Syst. Evol. Microbiol.">
        <title>Complete genome sequence of Corynebacterium casei LMG S-19264T (=DSM 44701T), isolated from a smear-ripened cheese.</title>
        <authorList>
            <consortium name="US DOE Joint Genome Institute (JGI-PGF)"/>
            <person name="Walter F."/>
            <person name="Albersmeier A."/>
            <person name="Kalinowski J."/>
            <person name="Ruckert C."/>
        </authorList>
    </citation>
    <scope>NUCLEOTIDE SEQUENCE</scope>
    <source>
        <strain evidence="9">CGMCC 1.12987</strain>
    </source>
</reference>
<dbReference type="PANTHER" id="PTHR22572">
    <property type="entry name" value="SUGAR-1-PHOSPHATE GUANYL TRANSFERASE"/>
    <property type="match status" value="1"/>
</dbReference>
<keyword evidence="4" id="KW-0396">Initiation factor</keyword>
<dbReference type="Gene3D" id="3.90.550.10">
    <property type="entry name" value="Spore Coat Polysaccharide Biosynthesis Protein SpsA, Chain A"/>
    <property type="match status" value="1"/>
</dbReference>
<dbReference type="InterPro" id="IPR050486">
    <property type="entry name" value="Mannose-1P_guanyltransferase"/>
</dbReference>
<protein>
    <submittedName>
        <fullName evidence="9">Nucleotidyltransferase</fullName>
    </submittedName>
</protein>
<dbReference type="SUPFAM" id="SSF55957">
    <property type="entry name" value="Phosphoglucomutase, C-terminal domain"/>
    <property type="match status" value="1"/>
</dbReference>
<keyword evidence="5" id="KW-0648">Protein biosynthesis</keyword>
<dbReference type="Pfam" id="PF00483">
    <property type="entry name" value="NTP_transferase"/>
    <property type="match status" value="1"/>
</dbReference>
<gene>
    <name evidence="9" type="ORF">GCM10010916_07990</name>
</gene>
<name>A0A917CPP5_9BACL</name>
<dbReference type="SUPFAM" id="SSF53738">
    <property type="entry name" value="Phosphoglucomutase, first 3 domains"/>
    <property type="match status" value="1"/>
</dbReference>
<keyword evidence="3" id="KW-0963">Cytoplasm</keyword>
<evidence type="ECO:0000256" key="4">
    <source>
        <dbReference type="ARBA" id="ARBA00022540"/>
    </source>
</evidence>
<proteinExistence type="inferred from homology"/>
<dbReference type="AlphaFoldDB" id="A0A917CPP5"/>
<accession>A0A917CPP5</accession>
<feature type="domain" description="Alpha-D-phosphohexomutase alpha/beta/alpha" evidence="7">
    <location>
        <begin position="382"/>
        <end position="513"/>
    </location>
</feature>